<protein>
    <submittedName>
        <fullName evidence="2">Uncharacterized protein</fullName>
    </submittedName>
</protein>
<proteinExistence type="predicted"/>
<organism evidence="2 3">
    <name type="scientific">Acidaminococcus intestini (strain RyC-MR95)</name>
    <dbReference type="NCBI Taxonomy" id="568816"/>
    <lineage>
        <taxon>Bacteria</taxon>
        <taxon>Bacillati</taxon>
        <taxon>Bacillota</taxon>
        <taxon>Negativicutes</taxon>
        <taxon>Acidaminococcales</taxon>
        <taxon>Acidaminococcaceae</taxon>
        <taxon>Acidaminococcus</taxon>
    </lineage>
</organism>
<reference evidence="2 3" key="1">
    <citation type="journal article" date="2011" name="J. Bacteriol.">
        <title>Complete genome sequence of Acidaminococcus intestini RYC-MR95, a Gram-negative bacterium from the phylum Firmicutes.</title>
        <authorList>
            <person name="D'Auria G."/>
            <person name="Galan J.C."/>
            <person name="Rodriguez-Alcayna M."/>
            <person name="Moya A."/>
            <person name="Baquero F."/>
            <person name="Latorre A."/>
        </authorList>
    </citation>
    <scope>NUCLEOTIDE SEQUENCE [LARGE SCALE GENOMIC DNA]</scope>
    <source>
        <strain evidence="2 3">RyC-MR95</strain>
    </source>
</reference>
<keyword evidence="1" id="KW-0472">Membrane</keyword>
<dbReference type="InParanoid" id="G4Q8E4"/>
<keyword evidence="1" id="KW-0812">Transmembrane</keyword>
<dbReference type="KEGG" id="ain:Acin_2462"/>
<dbReference type="PATRIC" id="fig|568816.4.peg.2390"/>
<evidence type="ECO:0000313" key="3">
    <source>
        <dbReference type="Proteomes" id="UP000007093"/>
    </source>
</evidence>
<keyword evidence="1" id="KW-1133">Transmembrane helix</keyword>
<dbReference type="Proteomes" id="UP000007093">
    <property type="component" value="Chromosome"/>
</dbReference>
<feature type="transmembrane region" description="Helical" evidence="1">
    <location>
        <begin position="34"/>
        <end position="54"/>
    </location>
</feature>
<gene>
    <name evidence="2" type="ordered locus">Acin_2462</name>
</gene>
<sequence>MDVCPAFCVGVPLPYFRFKPVIIVREKKRTVSQANVLCAFIMGLLYQTILFPSLL</sequence>
<name>G4Q8E4_ACIIR</name>
<evidence type="ECO:0000256" key="1">
    <source>
        <dbReference type="SAM" id="Phobius"/>
    </source>
</evidence>
<keyword evidence="3" id="KW-1185">Reference proteome</keyword>
<accession>G4Q8E4</accession>
<dbReference type="STRING" id="568816.Acin_2462"/>
<dbReference type="AlphaFoldDB" id="G4Q8E4"/>
<evidence type="ECO:0000313" key="2">
    <source>
        <dbReference type="EMBL" id="AEQ23654.1"/>
    </source>
</evidence>
<dbReference type="EMBL" id="CP003058">
    <property type="protein sequence ID" value="AEQ23654.1"/>
    <property type="molecule type" value="Genomic_DNA"/>
</dbReference>
<dbReference type="HOGENOM" id="CLU_3021335_0_0_9"/>